<dbReference type="EMBL" id="CP006911">
    <property type="protein sequence ID" value="ALE01397.1"/>
    <property type="molecule type" value="Genomic_DNA"/>
</dbReference>
<name>A0A0M4LNL6_9GAMM</name>
<dbReference type="InterPro" id="IPR042184">
    <property type="entry name" value="YqeY/Aim41_N"/>
</dbReference>
<sequence>MSKLKQLITDDMKLAMKAQDKPALKAIRMILGAIKQKEIDERIDLDDNQVMSVIQKMVKQRKDSISQFSDAGRTDLVEVEEAELLIINNYMPTQLSDDEIEAAVVKAISDTGADSMKDMGKLMGILKGQLDGKADMGQVSQLIKSKLS</sequence>
<protein>
    <submittedName>
        <fullName evidence="1">Aspartyl-tRNA amidotransferase subunit B</fullName>
    </submittedName>
</protein>
<dbReference type="InterPro" id="IPR019004">
    <property type="entry name" value="YqeY/Aim41"/>
</dbReference>
<reference evidence="1 2" key="1">
    <citation type="journal article" date="2015" name="Genome Announc.">
        <title>Genome Sequence of 'Candidatus Thioglobus singularis' Strain PS1, a Mixotroph from the SUP05 Clade of Marine Gammaproteobacteria.</title>
        <authorList>
            <person name="Marshall K.T."/>
            <person name="Morris R.M."/>
        </authorList>
    </citation>
    <scope>NUCLEOTIDE SEQUENCE [LARGE SCALE GENOMIC DNA]</scope>
    <source>
        <strain evidence="1 2">PS1</strain>
    </source>
</reference>
<dbReference type="PANTHER" id="PTHR28055">
    <property type="entry name" value="ALTERED INHERITANCE OF MITOCHONDRIA PROTEIN 41, MITOCHONDRIAL"/>
    <property type="match status" value="1"/>
</dbReference>
<dbReference type="RefSeq" id="WP_053819651.1">
    <property type="nucleotide sequence ID" value="NZ_CP006911.1"/>
</dbReference>
<dbReference type="Proteomes" id="UP000068905">
    <property type="component" value="Chromosome"/>
</dbReference>
<keyword evidence="1" id="KW-0808">Transferase</keyword>
<organism evidence="1 2">
    <name type="scientific">Candidatus Pseudothioglobus singularis PS1</name>
    <dbReference type="NCBI Taxonomy" id="1125411"/>
    <lineage>
        <taxon>Bacteria</taxon>
        <taxon>Pseudomonadati</taxon>
        <taxon>Pseudomonadota</taxon>
        <taxon>Gammaproteobacteria</taxon>
        <taxon>Candidatus Pseudothioglobaceae</taxon>
        <taxon>Candidatus Pseudothioglobus</taxon>
    </lineage>
</organism>
<evidence type="ECO:0000313" key="2">
    <source>
        <dbReference type="Proteomes" id="UP000068905"/>
    </source>
</evidence>
<gene>
    <name evidence="1" type="ORF">W908_01505</name>
</gene>
<dbReference type="KEGG" id="tsn:W908_01505"/>
<dbReference type="Gene3D" id="1.10.1510.10">
    <property type="entry name" value="Uncharacterised protein YqeY/AIM41 PF09424, N-terminal domain"/>
    <property type="match status" value="1"/>
</dbReference>
<evidence type="ECO:0000313" key="1">
    <source>
        <dbReference type="EMBL" id="ALE01397.1"/>
    </source>
</evidence>
<dbReference type="Pfam" id="PF09424">
    <property type="entry name" value="YqeY"/>
    <property type="match status" value="1"/>
</dbReference>
<dbReference type="GO" id="GO:0016740">
    <property type="term" value="F:transferase activity"/>
    <property type="evidence" value="ECO:0007669"/>
    <property type="project" value="UniProtKB-KW"/>
</dbReference>
<dbReference type="PANTHER" id="PTHR28055:SF1">
    <property type="entry name" value="ALTERED INHERITANCE OF MITOCHONDRIA PROTEIN 41, MITOCHONDRIAL"/>
    <property type="match status" value="1"/>
</dbReference>
<dbReference type="Gene3D" id="1.10.10.410">
    <property type="match status" value="1"/>
</dbReference>
<dbReference type="InterPro" id="IPR003789">
    <property type="entry name" value="Asn/Gln_tRNA_amidoTrase-B-like"/>
</dbReference>
<dbReference type="AlphaFoldDB" id="A0A0M4LNL6"/>
<dbReference type="GO" id="GO:0016884">
    <property type="term" value="F:carbon-nitrogen ligase activity, with glutamine as amido-N-donor"/>
    <property type="evidence" value="ECO:0007669"/>
    <property type="project" value="InterPro"/>
</dbReference>
<dbReference type="OrthoDB" id="9788127at2"/>
<accession>A0A0M4LNL6</accession>
<keyword evidence="2" id="KW-1185">Reference proteome</keyword>
<dbReference type="STRING" id="1125411.W908_01505"/>
<proteinExistence type="predicted"/>
<dbReference type="InterPro" id="IPR023168">
    <property type="entry name" value="GatB_Yqey_C_2"/>
</dbReference>
<dbReference type="SUPFAM" id="SSF89095">
    <property type="entry name" value="GatB/YqeY motif"/>
    <property type="match status" value="1"/>
</dbReference>
<dbReference type="PATRIC" id="fig|1125411.7.peg.296"/>